<gene>
    <name evidence="1" type="ORF">PHMEG_00017112</name>
</gene>
<organism evidence="1 2">
    <name type="scientific">Phytophthora megakarya</name>
    <dbReference type="NCBI Taxonomy" id="4795"/>
    <lineage>
        <taxon>Eukaryota</taxon>
        <taxon>Sar</taxon>
        <taxon>Stramenopiles</taxon>
        <taxon>Oomycota</taxon>
        <taxon>Peronosporomycetes</taxon>
        <taxon>Peronosporales</taxon>
        <taxon>Peronosporaceae</taxon>
        <taxon>Phytophthora</taxon>
    </lineage>
</organism>
<reference evidence="2" key="1">
    <citation type="submission" date="2017-03" db="EMBL/GenBank/DDBJ databases">
        <title>Phytopthora megakarya and P. palmivora, two closely related causual agents of cacao black pod achieved similar genome size and gene model numbers by different mechanisms.</title>
        <authorList>
            <person name="Ali S."/>
            <person name="Shao J."/>
            <person name="Larry D.J."/>
            <person name="Kronmiller B."/>
            <person name="Shen D."/>
            <person name="Strem M.D."/>
            <person name="Melnick R.L."/>
            <person name="Guiltinan M.J."/>
            <person name="Tyler B.M."/>
            <person name="Meinhardt L.W."/>
            <person name="Bailey B.A."/>
        </authorList>
    </citation>
    <scope>NUCLEOTIDE SEQUENCE [LARGE SCALE GENOMIC DNA]</scope>
    <source>
        <strain evidence="2">zdho120</strain>
    </source>
</reference>
<sequence>MAHAATKTSCGHGGKKGKVANPELTELITNMTSVITNVKLYNERYATVLDKWPAIVAWYKIRAEKAIRDSQPPPDFLLEDRQIDFIQVLSILAPIVELKFKCQAERPEQVEVLMQLYMIRIDQLCLGQAIPHYLSMDEQPQWLLASSLSKRSRSFT</sequence>
<proteinExistence type="predicted"/>
<name>A0A225VZQ4_9STRA</name>
<keyword evidence="2" id="KW-1185">Reference proteome</keyword>
<dbReference type="Proteomes" id="UP000198211">
    <property type="component" value="Unassembled WGS sequence"/>
</dbReference>
<accession>A0A225VZQ4</accession>
<protein>
    <submittedName>
        <fullName evidence="1">Uncharacterized protein</fullName>
    </submittedName>
</protein>
<dbReference type="AlphaFoldDB" id="A0A225VZQ4"/>
<dbReference type="EMBL" id="NBNE01002564">
    <property type="protein sequence ID" value="OWZ10090.1"/>
    <property type="molecule type" value="Genomic_DNA"/>
</dbReference>
<evidence type="ECO:0000313" key="1">
    <source>
        <dbReference type="EMBL" id="OWZ10090.1"/>
    </source>
</evidence>
<evidence type="ECO:0000313" key="2">
    <source>
        <dbReference type="Proteomes" id="UP000198211"/>
    </source>
</evidence>
<comment type="caution">
    <text evidence="1">The sequence shown here is derived from an EMBL/GenBank/DDBJ whole genome shotgun (WGS) entry which is preliminary data.</text>
</comment>
<dbReference type="OrthoDB" id="120971at2759"/>